<dbReference type="Proteomes" id="UP000276133">
    <property type="component" value="Unassembled WGS sequence"/>
</dbReference>
<comment type="caution">
    <text evidence="1">The sequence shown here is derived from an EMBL/GenBank/DDBJ whole genome shotgun (WGS) entry which is preliminary data.</text>
</comment>
<keyword evidence="2" id="KW-1185">Reference proteome</keyword>
<protein>
    <submittedName>
        <fullName evidence="1">Uncharacterized protein</fullName>
    </submittedName>
</protein>
<name>A0A3M7S1Z2_BRAPC</name>
<dbReference type="EMBL" id="REGN01002179">
    <property type="protein sequence ID" value="RNA29650.1"/>
    <property type="molecule type" value="Genomic_DNA"/>
</dbReference>
<reference evidence="1 2" key="1">
    <citation type="journal article" date="2018" name="Sci. Rep.">
        <title>Genomic signatures of local adaptation to the degree of environmental predictability in rotifers.</title>
        <authorList>
            <person name="Franch-Gras L."/>
            <person name="Hahn C."/>
            <person name="Garcia-Roger E.M."/>
            <person name="Carmona M.J."/>
            <person name="Serra M."/>
            <person name="Gomez A."/>
        </authorList>
    </citation>
    <scope>NUCLEOTIDE SEQUENCE [LARGE SCALE GENOMIC DNA]</scope>
    <source>
        <strain evidence="1">HYR1</strain>
    </source>
</reference>
<sequence>MSLKKVISDKMGPEAFAPCCPHYTVHNSFIRTVVHLQPLLDRIGRHHDCIVQQTGKVKRMSWSGSEGHYAHSTNWSKCSLITHYFYQSINNAVVPGVRVWLKALHTSFDHVNRIYDAVFHDAGSCARHHVIY</sequence>
<gene>
    <name evidence="1" type="ORF">BpHYR1_051177</name>
</gene>
<accession>A0A3M7S1Z2</accession>
<proteinExistence type="predicted"/>
<organism evidence="1 2">
    <name type="scientific">Brachionus plicatilis</name>
    <name type="common">Marine rotifer</name>
    <name type="synonym">Brachionus muelleri</name>
    <dbReference type="NCBI Taxonomy" id="10195"/>
    <lineage>
        <taxon>Eukaryota</taxon>
        <taxon>Metazoa</taxon>
        <taxon>Spiralia</taxon>
        <taxon>Gnathifera</taxon>
        <taxon>Rotifera</taxon>
        <taxon>Eurotatoria</taxon>
        <taxon>Monogononta</taxon>
        <taxon>Pseudotrocha</taxon>
        <taxon>Ploima</taxon>
        <taxon>Brachionidae</taxon>
        <taxon>Brachionus</taxon>
    </lineage>
</organism>
<evidence type="ECO:0000313" key="2">
    <source>
        <dbReference type="Proteomes" id="UP000276133"/>
    </source>
</evidence>
<dbReference type="AlphaFoldDB" id="A0A3M7S1Z2"/>
<evidence type="ECO:0000313" key="1">
    <source>
        <dbReference type="EMBL" id="RNA29650.1"/>
    </source>
</evidence>